<dbReference type="InterPro" id="IPR036388">
    <property type="entry name" value="WH-like_DNA-bd_sf"/>
</dbReference>
<evidence type="ECO:0000256" key="1">
    <source>
        <dbReference type="ARBA" id="ARBA00004123"/>
    </source>
</evidence>
<dbReference type="AlphaFoldDB" id="V4MJ23"/>
<dbReference type="STRING" id="72664.V4MJ23"/>
<dbReference type="KEGG" id="eus:EUTSA_v10026981mg"/>
<dbReference type="Gramene" id="ESQ55397">
    <property type="protein sequence ID" value="ESQ55397"/>
    <property type="gene ID" value="EUTSA_v10026981mg"/>
</dbReference>
<dbReference type="GO" id="GO:0043565">
    <property type="term" value="F:sequence-specific DNA binding"/>
    <property type="evidence" value="ECO:0007669"/>
    <property type="project" value="InterPro"/>
</dbReference>
<keyword evidence="3" id="KW-0539">Nucleus</keyword>
<dbReference type="SUPFAM" id="SSF46785">
    <property type="entry name" value="Winged helix' DNA-binding domain"/>
    <property type="match status" value="1"/>
</dbReference>
<comment type="similarity">
    <text evidence="4">Belongs to the HSF family.</text>
</comment>
<dbReference type="EMBL" id="KI517384">
    <property type="protein sequence ID" value="ESQ55397.1"/>
    <property type="molecule type" value="Genomic_DNA"/>
</dbReference>
<dbReference type="InterPro" id="IPR036390">
    <property type="entry name" value="WH_DNA-bd_sf"/>
</dbReference>
<dbReference type="InterPro" id="IPR000232">
    <property type="entry name" value="HSF_DNA-bd"/>
</dbReference>
<dbReference type="Pfam" id="PF00447">
    <property type="entry name" value="HSF_DNA-bind"/>
    <property type="match status" value="1"/>
</dbReference>
<protein>
    <recommendedName>
        <fullName evidence="5">HSF-type DNA-binding domain-containing protein</fullName>
    </recommendedName>
</protein>
<accession>V4MJ23</accession>
<name>V4MJ23_EUTSA</name>
<dbReference type="SMART" id="SM00415">
    <property type="entry name" value="HSF"/>
    <property type="match status" value="1"/>
</dbReference>
<evidence type="ECO:0000259" key="5">
    <source>
        <dbReference type="SMART" id="SM00415"/>
    </source>
</evidence>
<evidence type="ECO:0000313" key="6">
    <source>
        <dbReference type="EMBL" id="ESQ55397.1"/>
    </source>
</evidence>
<dbReference type="eggNOG" id="KOG0627">
    <property type="taxonomic scope" value="Eukaryota"/>
</dbReference>
<keyword evidence="2" id="KW-0238">DNA-binding</keyword>
<dbReference type="OMA" id="FWICKIK"/>
<dbReference type="GO" id="GO:0003700">
    <property type="term" value="F:DNA-binding transcription factor activity"/>
    <property type="evidence" value="ECO:0007669"/>
    <property type="project" value="InterPro"/>
</dbReference>
<evidence type="ECO:0000256" key="3">
    <source>
        <dbReference type="ARBA" id="ARBA00023242"/>
    </source>
</evidence>
<comment type="subcellular location">
    <subcellularLocation>
        <location evidence="1">Nucleus</location>
    </subcellularLocation>
</comment>
<dbReference type="Proteomes" id="UP000030689">
    <property type="component" value="Unassembled WGS sequence"/>
</dbReference>
<proteinExistence type="inferred from homology"/>
<evidence type="ECO:0000256" key="2">
    <source>
        <dbReference type="ARBA" id="ARBA00023125"/>
    </source>
</evidence>
<reference evidence="6 7" key="1">
    <citation type="journal article" date="2013" name="Front. Plant Sci.">
        <title>The Reference Genome of the Halophytic Plant Eutrema salsugineum.</title>
        <authorList>
            <person name="Yang R."/>
            <person name="Jarvis D.E."/>
            <person name="Chen H."/>
            <person name="Beilstein M.A."/>
            <person name="Grimwood J."/>
            <person name="Jenkins J."/>
            <person name="Shu S."/>
            <person name="Prochnik S."/>
            <person name="Xin M."/>
            <person name="Ma C."/>
            <person name="Schmutz J."/>
            <person name="Wing R.A."/>
            <person name="Mitchell-Olds T."/>
            <person name="Schumaker K.S."/>
            <person name="Wang X."/>
        </authorList>
    </citation>
    <scope>NUCLEOTIDE SEQUENCE [LARGE SCALE GENOMIC DNA]</scope>
</reference>
<feature type="domain" description="HSF-type DNA-binding" evidence="5">
    <location>
        <begin position="4"/>
        <end position="91"/>
    </location>
</feature>
<gene>
    <name evidence="6" type="ORF">EUTSA_v10026981mg</name>
</gene>
<organism evidence="6 7">
    <name type="scientific">Eutrema salsugineum</name>
    <name type="common">Saltwater cress</name>
    <name type="synonym">Sisymbrium salsugineum</name>
    <dbReference type="NCBI Taxonomy" id="72664"/>
    <lineage>
        <taxon>Eukaryota</taxon>
        <taxon>Viridiplantae</taxon>
        <taxon>Streptophyta</taxon>
        <taxon>Embryophyta</taxon>
        <taxon>Tracheophyta</taxon>
        <taxon>Spermatophyta</taxon>
        <taxon>Magnoliopsida</taxon>
        <taxon>eudicotyledons</taxon>
        <taxon>Gunneridae</taxon>
        <taxon>Pentapetalae</taxon>
        <taxon>rosids</taxon>
        <taxon>malvids</taxon>
        <taxon>Brassicales</taxon>
        <taxon>Brassicaceae</taxon>
        <taxon>Eutremeae</taxon>
        <taxon>Eutrema</taxon>
    </lineage>
</organism>
<keyword evidence="7" id="KW-1185">Reference proteome</keyword>
<dbReference type="GO" id="GO:0005634">
    <property type="term" value="C:nucleus"/>
    <property type="evidence" value="ECO:0007669"/>
    <property type="project" value="UniProtKB-SubCell"/>
</dbReference>
<evidence type="ECO:0000313" key="7">
    <source>
        <dbReference type="Proteomes" id="UP000030689"/>
    </source>
</evidence>
<evidence type="ECO:0000256" key="4">
    <source>
        <dbReference type="RuleBase" id="RU004020"/>
    </source>
</evidence>
<sequence length="93" mass="10997">MGVQVSADDLSSESIISWSKSNKNSIVWNQGEFHRKIISRAILCLNFSRFFSKLKEYVTFWICKIKRFVKIKGSMQSEFGHKEYFERIKRSIP</sequence>
<dbReference type="Gene3D" id="1.10.10.10">
    <property type="entry name" value="Winged helix-like DNA-binding domain superfamily/Winged helix DNA-binding domain"/>
    <property type="match status" value="1"/>
</dbReference>